<dbReference type="OrthoDB" id="3034917at2"/>
<sequence>MKNNIISLVLFVLLIGLVFFARGRLIHLCEHIETSCDSIEMALDNKDYDKAYDESVKLLNILETDTAFHAMYISNTDIENLINNCTSIAIYSKLKNDSDASAALHILRLSSRSIRNLQEPTLENIL</sequence>
<evidence type="ECO:0008006" key="3">
    <source>
        <dbReference type="Google" id="ProtNLM"/>
    </source>
</evidence>
<accession>A0A1V4SYC2</accession>
<comment type="caution">
    <text evidence="1">The sequence shown here is derived from an EMBL/GenBank/DDBJ whole genome shotgun (WGS) entry which is preliminary data.</text>
</comment>
<dbReference type="RefSeq" id="WP_080022284.1">
    <property type="nucleotide sequence ID" value="NZ_LTAY01000027.1"/>
</dbReference>
<dbReference type="InterPro" id="IPR025373">
    <property type="entry name" value="DUF4363"/>
</dbReference>
<evidence type="ECO:0000313" key="2">
    <source>
        <dbReference type="Proteomes" id="UP000191448"/>
    </source>
</evidence>
<gene>
    <name evidence="1" type="ORF">CLTHE_10030</name>
</gene>
<dbReference type="Pfam" id="PF14276">
    <property type="entry name" value="DUF4363"/>
    <property type="match status" value="1"/>
</dbReference>
<name>A0A1V4SYC2_9CLOT</name>
<evidence type="ECO:0000313" key="1">
    <source>
        <dbReference type="EMBL" id="OPX48890.1"/>
    </source>
</evidence>
<dbReference type="EMBL" id="LTAY01000027">
    <property type="protein sequence ID" value="OPX48890.1"/>
    <property type="molecule type" value="Genomic_DNA"/>
</dbReference>
<dbReference type="Proteomes" id="UP000191448">
    <property type="component" value="Unassembled WGS sequence"/>
</dbReference>
<protein>
    <recommendedName>
        <fullName evidence="3">DUF4363 domain-containing protein</fullName>
    </recommendedName>
</protein>
<reference evidence="1 2" key="1">
    <citation type="submission" date="2016-02" db="EMBL/GenBank/DDBJ databases">
        <title>Genome sequence of Clostridium thermobutyricum DSM 4928.</title>
        <authorList>
            <person name="Poehlein A."/>
            <person name="Daniel R."/>
        </authorList>
    </citation>
    <scope>NUCLEOTIDE SEQUENCE [LARGE SCALE GENOMIC DNA]</scope>
    <source>
        <strain evidence="1 2">DSM 4928</strain>
    </source>
</reference>
<dbReference type="AlphaFoldDB" id="A0A1V4SYC2"/>
<proteinExistence type="predicted"/>
<organism evidence="1 2">
    <name type="scientific">Clostridium thermobutyricum DSM 4928</name>
    <dbReference type="NCBI Taxonomy" id="1121339"/>
    <lineage>
        <taxon>Bacteria</taxon>
        <taxon>Bacillati</taxon>
        <taxon>Bacillota</taxon>
        <taxon>Clostridia</taxon>
        <taxon>Eubacteriales</taxon>
        <taxon>Clostridiaceae</taxon>
        <taxon>Clostridium</taxon>
    </lineage>
</organism>